<feature type="region of interest" description="Disordered" evidence="1">
    <location>
        <begin position="363"/>
        <end position="383"/>
    </location>
</feature>
<reference evidence="2 3" key="1">
    <citation type="submission" date="2015-12" db="EMBL/GenBank/DDBJ databases">
        <title>The genome of Folsomia candida.</title>
        <authorList>
            <person name="Faddeeva A."/>
            <person name="Derks M.F."/>
            <person name="Anvar Y."/>
            <person name="Smit S."/>
            <person name="Van Straalen N."/>
            <person name="Roelofs D."/>
        </authorList>
    </citation>
    <scope>NUCLEOTIDE SEQUENCE [LARGE SCALE GENOMIC DNA]</scope>
    <source>
        <strain evidence="2 3">VU population</strain>
        <tissue evidence="2">Whole body</tissue>
    </source>
</reference>
<evidence type="ECO:0000313" key="2">
    <source>
        <dbReference type="EMBL" id="OXA50398.1"/>
    </source>
</evidence>
<evidence type="ECO:0000256" key="1">
    <source>
        <dbReference type="SAM" id="MobiDB-lite"/>
    </source>
</evidence>
<name>A0A226DZF0_FOLCA</name>
<dbReference type="CDD" id="cd21792">
    <property type="entry name" value="Rad21_Rec8_M_NXP1-like"/>
    <property type="match status" value="1"/>
</dbReference>
<dbReference type="Proteomes" id="UP000198287">
    <property type="component" value="Unassembled WGS sequence"/>
</dbReference>
<accession>A0A226DZF0</accession>
<protein>
    <submittedName>
        <fullName evidence="2">Double-strand-break repair protein rad21</fullName>
    </submittedName>
</protein>
<feature type="compositionally biased region" description="Basic and acidic residues" evidence="1">
    <location>
        <begin position="96"/>
        <end position="117"/>
    </location>
</feature>
<sequence length="425" mass="47487">MSSGNAGGGGGGSGRRTQRTIRDAIKTIQPQVFKEQLSDTSDIVGTRKLAPRTKKAMRNHLFEHLDNYFVHPGRKIAGRPLQKLVERQFDAVRREMKSKAAEDDERKSMEPLNDDLRTSNTKDVPGLVIDVSPAAKLNLFPKRNPGDVRKSYVKRTPKRKTPLPMPIFGLPNHNTPKFGNEVHISFIEESTPTETVVTIAPETLIMAPPPSYSTRSRSRSRSPIKAMASPPLPQSDLVRHVLISGEDQVPMKIELTHIPQYSNEISVDQSVIVSDSNSINNNVLDLSDLIQSNNDTHIDGKIEIASSELVLCTSIDEMNQVIVMGENGERYRFVALNDGQVSLVPEDSAVHFAPFRRPMTSTRKQSVLSPYHPQRDDCSGSVGVNYDNRTRELATEWKKFARLTHASHTTFVARESQSVNYIWTV</sequence>
<proteinExistence type="predicted"/>
<dbReference type="AlphaFoldDB" id="A0A226DZF0"/>
<feature type="region of interest" description="Disordered" evidence="1">
    <location>
        <begin position="207"/>
        <end position="230"/>
    </location>
</feature>
<dbReference type="EMBL" id="LNIX01000009">
    <property type="protein sequence ID" value="OXA50398.1"/>
    <property type="molecule type" value="Genomic_DNA"/>
</dbReference>
<comment type="caution">
    <text evidence="2">The sequence shown here is derived from an EMBL/GenBank/DDBJ whole genome shotgun (WGS) entry which is preliminary data.</text>
</comment>
<organism evidence="2 3">
    <name type="scientific">Folsomia candida</name>
    <name type="common">Springtail</name>
    <dbReference type="NCBI Taxonomy" id="158441"/>
    <lineage>
        <taxon>Eukaryota</taxon>
        <taxon>Metazoa</taxon>
        <taxon>Ecdysozoa</taxon>
        <taxon>Arthropoda</taxon>
        <taxon>Hexapoda</taxon>
        <taxon>Collembola</taxon>
        <taxon>Entomobryomorpha</taxon>
        <taxon>Isotomoidea</taxon>
        <taxon>Isotomidae</taxon>
        <taxon>Proisotominae</taxon>
        <taxon>Folsomia</taxon>
    </lineage>
</organism>
<feature type="region of interest" description="Disordered" evidence="1">
    <location>
        <begin position="96"/>
        <end position="120"/>
    </location>
</feature>
<evidence type="ECO:0000313" key="3">
    <source>
        <dbReference type="Proteomes" id="UP000198287"/>
    </source>
</evidence>
<gene>
    <name evidence="2" type="ORF">Fcan01_15268</name>
</gene>
<keyword evidence="3" id="KW-1185">Reference proteome</keyword>
<dbReference type="InterPro" id="IPR049589">
    <property type="entry name" value="NXP1_M-like"/>
</dbReference>